<feature type="transmembrane region" description="Helical" evidence="9">
    <location>
        <begin position="146"/>
        <end position="168"/>
    </location>
</feature>
<evidence type="ECO:0000256" key="3">
    <source>
        <dbReference type="ARBA" id="ARBA00022448"/>
    </source>
</evidence>
<dbReference type="RefSeq" id="WP_151179457.1">
    <property type="nucleotide sequence ID" value="NZ_CP042906.1"/>
</dbReference>
<dbReference type="OrthoDB" id="9814550at2"/>
<feature type="domain" description="ABC transmembrane type-1" evidence="10">
    <location>
        <begin position="21"/>
        <end position="221"/>
    </location>
</feature>
<dbReference type="Gene3D" id="1.10.3720.10">
    <property type="entry name" value="MetI-like"/>
    <property type="match status" value="1"/>
</dbReference>
<dbReference type="InterPro" id="IPR000515">
    <property type="entry name" value="MetI-like"/>
</dbReference>
<dbReference type="PROSITE" id="PS50928">
    <property type="entry name" value="ABC_TM1"/>
    <property type="match status" value="1"/>
</dbReference>
<feature type="transmembrane region" description="Helical" evidence="9">
    <location>
        <begin position="70"/>
        <end position="93"/>
    </location>
</feature>
<keyword evidence="6 9" id="KW-0812">Transmembrane</keyword>
<dbReference type="KEGG" id="htq:FRZ44_47040"/>
<dbReference type="SUPFAM" id="SSF161098">
    <property type="entry name" value="MetI-like"/>
    <property type="match status" value="1"/>
</dbReference>
<protein>
    <submittedName>
        <fullName evidence="11">ABC transporter permease</fullName>
    </submittedName>
</protein>
<keyword evidence="12" id="KW-1185">Reference proteome</keyword>
<evidence type="ECO:0000256" key="6">
    <source>
        <dbReference type="ARBA" id="ARBA00022692"/>
    </source>
</evidence>
<evidence type="ECO:0000313" key="11">
    <source>
        <dbReference type="EMBL" id="QEX19391.1"/>
    </source>
</evidence>
<evidence type="ECO:0000313" key="12">
    <source>
        <dbReference type="Proteomes" id="UP000326202"/>
    </source>
</evidence>
<feature type="transmembrane region" description="Helical" evidence="9">
    <location>
        <begin position="27"/>
        <end position="49"/>
    </location>
</feature>
<evidence type="ECO:0000256" key="1">
    <source>
        <dbReference type="ARBA" id="ARBA00004429"/>
    </source>
</evidence>
<evidence type="ECO:0000256" key="2">
    <source>
        <dbReference type="ARBA" id="ARBA00010072"/>
    </source>
</evidence>
<evidence type="ECO:0000259" key="10">
    <source>
        <dbReference type="PROSITE" id="PS50928"/>
    </source>
</evidence>
<feature type="transmembrane region" description="Helical" evidence="9">
    <location>
        <begin position="200"/>
        <end position="224"/>
    </location>
</feature>
<evidence type="ECO:0000256" key="9">
    <source>
        <dbReference type="RuleBase" id="RU363032"/>
    </source>
</evidence>
<evidence type="ECO:0000256" key="8">
    <source>
        <dbReference type="ARBA" id="ARBA00023136"/>
    </source>
</evidence>
<gene>
    <name evidence="11" type="ORF">FRZ44_47040</name>
</gene>
<evidence type="ECO:0000256" key="5">
    <source>
        <dbReference type="ARBA" id="ARBA00022519"/>
    </source>
</evidence>
<dbReference type="GO" id="GO:0022857">
    <property type="term" value="F:transmembrane transporter activity"/>
    <property type="evidence" value="ECO:0007669"/>
    <property type="project" value="InterPro"/>
</dbReference>
<dbReference type="InterPro" id="IPR051613">
    <property type="entry name" value="ABC_transp_permease_HisMQ"/>
</dbReference>
<dbReference type="Pfam" id="PF00528">
    <property type="entry name" value="BPD_transp_1"/>
    <property type="match status" value="1"/>
</dbReference>
<evidence type="ECO:0000256" key="7">
    <source>
        <dbReference type="ARBA" id="ARBA00022989"/>
    </source>
</evidence>
<comment type="subcellular location">
    <subcellularLocation>
        <location evidence="1">Cell inner membrane</location>
        <topology evidence="1">Multi-pass membrane protein</topology>
    </subcellularLocation>
    <subcellularLocation>
        <location evidence="9">Cell membrane</location>
        <topology evidence="9">Multi-pass membrane protein</topology>
    </subcellularLocation>
</comment>
<dbReference type="PANTHER" id="PTHR30133">
    <property type="entry name" value="CATIONIC AMINO ACID TRANSPORTER, MEMBRANE COMPONENT"/>
    <property type="match status" value="1"/>
</dbReference>
<keyword evidence="5" id="KW-0997">Cell inner membrane</keyword>
<comment type="similarity">
    <text evidence="2">Belongs to the binding-protein-dependent transport system permease family. HisMQ subfamily.</text>
</comment>
<dbReference type="InterPro" id="IPR035906">
    <property type="entry name" value="MetI-like_sf"/>
</dbReference>
<proteinExistence type="inferred from homology"/>
<reference evidence="11 12" key="1">
    <citation type="submission" date="2019-08" db="EMBL/GenBank/DDBJ databases">
        <title>Hyperibacter terrae gen. nov., sp. nov. and Hyperibacter viscosus sp. nov., two new members in the family Rhodospirillaceae isolated from the rhizosphere of Hypericum perforatum.</title>
        <authorList>
            <person name="Noviana Z."/>
        </authorList>
    </citation>
    <scope>NUCLEOTIDE SEQUENCE [LARGE SCALE GENOMIC DNA]</scope>
    <source>
        <strain evidence="11 12">R5913</strain>
    </source>
</reference>
<keyword evidence="3 9" id="KW-0813">Transport</keyword>
<name>A0A5J6MQC0_9PROT</name>
<dbReference type="AlphaFoldDB" id="A0A5J6MQC0"/>
<keyword evidence="7 9" id="KW-1133">Transmembrane helix</keyword>
<dbReference type="InterPro" id="IPR010065">
    <property type="entry name" value="AA_ABC_transptr_permease_3TM"/>
</dbReference>
<dbReference type="EMBL" id="CP042906">
    <property type="protein sequence ID" value="QEX19391.1"/>
    <property type="molecule type" value="Genomic_DNA"/>
</dbReference>
<dbReference type="CDD" id="cd06261">
    <property type="entry name" value="TM_PBP2"/>
    <property type="match status" value="1"/>
</dbReference>
<evidence type="ECO:0000256" key="4">
    <source>
        <dbReference type="ARBA" id="ARBA00022475"/>
    </source>
</evidence>
<keyword evidence="4" id="KW-1003">Cell membrane</keyword>
<accession>A0A5J6MQC0</accession>
<organism evidence="11 12">
    <name type="scientific">Hypericibacter terrae</name>
    <dbReference type="NCBI Taxonomy" id="2602015"/>
    <lineage>
        <taxon>Bacteria</taxon>
        <taxon>Pseudomonadati</taxon>
        <taxon>Pseudomonadota</taxon>
        <taxon>Alphaproteobacteria</taxon>
        <taxon>Rhodospirillales</taxon>
        <taxon>Dongiaceae</taxon>
        <taxon>Hypericibacter</taxon>
    </lineage>
</organism>
<dbReference type="NCBIfam" id="TIGR01726">
    <property type="entry name" value="HEQRo_perm_3TM"/>
    <property type="match status" value="1"/>
</dbReference>
<sequence>MDLSSLFAYGPGWGDELLLGAVLTLKLAAVSFIFGSLFGLLCAMGELYGGRLVRWLLGAYGVVLRSVPELLVIFLFYFGGSFALGGLLSLLGIEGYVEVSAFWAGMAALGLIQGAYTSEVFKGAILAVPRGAVEAARSLGMSRWNVFRLVTLPIAVRYAFPGLCNMWMVVVKNTPFVSAIGLEDLVRAAGTAGENTKQFFTFYLAVLVAYLLLSAATMAVQYAIDRRLFRHLAAARGT</sequence>
<keyword evidence="8 9" id="KW-0472">Membrane</keyword>
<dbReference type="Proteomes" id="UP000326202">
    <property type="component" value="Chromosome"/>
</dbReference>
<dbReference type="GO" id="GO:0043190">
    <property type="term" value="C:ATP-binding cassette (ABC) transporter complex"/>
    <property type="evidence" value="ECO:0007669"/>
    <property type="project" value="InterPro"/>
</dbReference>